<name>I2GGX9_9BACT</name>
<keyword evidence="2" id="KW-1185">Reference proteome</keyword>
<dbReference type="AlphaFoldDB" id="I2GGX9"/>
<accession>I2GGX9</accession>
<comment type="caution">
    <text evidence="1">The sequence shown here is derived from an EMBL/GenBank/DDBJ whole genome shotgun (WGS) entry which is preliminary data.</text>
</comment>
<organism evidence="1 2">
    <name type="scientific">Fibrisoma limi BUZ 3</name>
    <dbReference type="NCBI Taxonomy" id="1185876"/>
    <lineage>
        <taxon>Bacteria</taxon>
        <taxon>Pseudomonadati</taxon>
        <taxon>Bacteroidota</taxon>
        <taxon>Cytophagia</taxon>
        <taxon>Cytophagales</taxon>
        <taxon>Spirosomataceae</taxon>
        <taxon>Fibrisoma</taxon>
    </lineage>
</organism>
<evidence type="ECO:0000313" key="2">
    <source>
        <dbReference type="Proteomes" id="UP000009309"/>
    </source>
</evidence>
<dbReference type="Pfam" id="PF19453">
    <property type="entry name" value="DUF5991"/>
    <property type="match status" value="1"/>
</dbReference>
<dbReference type="InterPro" id="IPR046033">
    <property type="entry name" value="DUF5991"/>
</dbReference>
<proteinExistence type="predicted"/>
<dbReference type="OrthoDB" id="958723at2"/>
<dbReference type="Proteomes" id="UP000009309">
    <property type="component" value="Unassembled WGS sequence"/>
</dbReference>
<sequence length="130" mass="14787">MVNVVLITRWLLMAAGLFGGQQTDGWMGKWSGEHREGVTYTISVRDKYRGLNVCEVHAEGIQTHYTLECVATGDPSTLKVYFRSVTDGAFYAKDRVKINEPLFVLKRSNSRVTWQWQQIFDGGIVVQKTK</sequence>
<dbReference type="EMBL" id="CAIT01000006">
    <property type="protein sequence ID" value="CCH53154.1"/>
    <property type="molecule type" value="Genomic_DNA"/>
</dbReference>
<evidence type="ECO:0000313" key="1">
    <source>
        <dbReference type="EMBL" id="CCH53154.1"/>
    </source>
</evidence>
<gene>
    <name evidence="1" type="ORF">BN8_02226</name>
</gene>
<dbReference type="STRING" id="1185876.BN8_02226"/>
<reference evidence="1 2" key="1">
    <citation type="journal article" date="2012" name="J. Bacteriol.">
        <title>Genome Sequence of the Filamentous Bacterium Fibrisoma limi BUZ 3T.</title>
        <authorList>
            <person name="Filippini M."/>
            <person name="Qi W."/>
            <person name="Jaenicke S."/>
            <person name="Goesmann A."/>
            <person name="Smits T.H."/>
            <person name="Bagheri H.C."/>
        </authorList>
    </citation>
    <scope>NUCLEOTIDE SEQUENCE [LARGE SCALE GENOMIC DNA]</scope>
    <source>
        <strain evidence="2">BUZ 3T</strain>
    </source>
</reference>
<protein>
    <submittedName>
        <fullName evidence="1">Uncharacterized protein</fullName>
    </submittedName>
</protein>
<dbReference type="RefSeq" id="WP_009281738.1">
    <property type="nucleotide sequence ID" value="NZ_CAIT01000006.1"/>
</dbReference>